<dbReference type="Pfam" id="PF00005">
    <property type="entry name" value="ABC_tran"/>
    <property type="match status" value="2"/>
</dbReference>
<dbReference type="AlphaFoldDB" id="A0A1W2B0T1"/>
<keyword evidence="1" id="KW-0813">Transport</keyword>
<dbReference type="OrthoDB" id="9817257at2"/>
<evidence type="ECO:0000256" key="1">
    <source>
        <dbReference type="ARBA" id="ARBA00022448"/>
    </source>
</evidence>
<evidence type="ECO:0000256" key="6">
    <source>
        <dbReference type="ARBA" id="ARBA00022967"/>
    </source>
</evidence>
<gene>
    <name evidence="9" type="ORF">SAMN05661093_01269</name>
</gene>
<feature type="domain" description="ABC transporter" evidence="8">
    <location>
        <begin position="4"/>
        <end position="236"/>
    </location>
</feature>
<dbReference type="InterPro" id="IPR050107">
    <property type="entry name" value="ABC_carbohydrate_import_ATPase"/>
</dbReference>
<keyword evidence="4" id="KW-0547">Nucleotide-binding</keyword>
<organism evidence="9 10">
    <name type="scientific">Kibdelosporangium aridum</name>
    <dbReference type="NCBI Taxonomy" id="2030"/>
    <lineage>
        <taxon>Bacteria</taxon>
        <taxon>Bacillati</taxon>
        <taxon>Actinomycetota</taxon>
        <taxon>Actinomycetes</taxon>
        <taxon>Pseudonocardiales</taxon>
        <taxon>Pseudonocardiaceae</taxon>
        <taxon>Kibdelosporangium</taxon>
    </lineage>
</organism>
<keyword evidence="5 9" id="KW-0067">ATP-binding</keyword>
<evidence type="ECO:0000256" key="3">
    <source>
        <dbReference type="ARBA" id="ARBA00022597"/>
    </source>
</evidence>
<dbReference type="PROSITE" id="PS50893">
    <property type="entry name" value="ABC_TRANSPORTER_2"/>
    <property type="match status" value="1"/>
</dbReference>
<evidence type="ECO:0000256" key="4">
    <source>
        <dbReference type="ARBA" id="ARBA00022741"/>
    </source>
</evidence>
<dbReference type="PANTHER" id="PTHR43790:SF3">
    <property type="entry name" value="D-ALLOSE IMPORT ATP-BINDING PROTEIN ALSA-RELATED"/>
    <property type="match status" value="1"/>
</dbReference>
<evidence type="ECO:0000256" key="7">
    <source>
        <dbReference type="ARBA" id="ARBA00023136"/>
    </source>
</evidence>
<reference evidence="9 10" key="1">
    <citation type="submission" date="2017-04" db="EMBL/GenBank/DDBJ databases">
        <authorList>
            <person name="Afonso C.L."/>
            <person name="Miller P.J."/>
            <person name="Scott M.A."/>
            <person name="Spackman E."/>
            <person name="Goraichik I."/>
            <person name="Dimitrov K.M."/>
            <person name="Suarez D.L."/>
            <person name="Swayne D.E."/>
        </authorList>
    </citation>
    <scope>NUCLEOTIDE SEQUENCE [LARGE SCALE GENOMIC DNA]</scope>
    <source>
        <strain evidence="9 10">DSM 43828</strain>
    </source>
</reference>
<dbReference type="GO" id="GO:0005524">
    <property type="term" value="F:ATP binding"/>
    <property type="evidence" value="ECO:0007669"/>
    <property type="project" value="UniProtKB-KW"/>
</dbReference>
<keyword evidence="6" id="KW-1278">Translocase</keyword>
<keyword evidence="3" id="KW-0762">Sugar transport</keyword>
<dbReference type="SMART" id="SM00382">
    <property type="entry name" value="AAA"/>
    <property type="match status" value="1"/>
</dbReference>
<keyword evidence="2" id="KW-1003">Cell membrane</keyword>
<proteinExistence type="predicted"/>
<sequence>MALVRMRRVVRRFGDASGVDNVDLDVRAGEVMGLAGGRGAGKSAVIDMLAGELMPDSGQVVIAGNPVLLAASAGVMRVIRDPDAVALDLSVAENVCVGVEPRNRFRLVDRRKLLARSAGVLSALGLRIDPRLPVRHLSPAMRCAVQAANAYAIGARVVAFDGLGAFMPAEDLRRLHSVVDKLAEAGMAVIYASRCVQEMQKICDRITVLGNMSVVDDMPFVSASEADEPVLEVRGLRTGDDVHNVSFSVGGGEIVAVIGAGRSDVGKALFGAAPVLDGEILLHGSPLRLRGPHDAVRAGVGYMSDGGSGSGLVPGQTVAGNLRLLAPSSVWSRRAQQRLVRHVQTLLGVEYPSPRLPIDGLSFAEMRKIGLAKWLAAESQVLVIDEPGTSADGEIRWMIRELAAAGVAVVVISSDSTEVTELADRVVVLRDGYLVGEGAA</sequence>
<name>A0A1W2B0T1_KIBAR</name>
<dbReference type="RefSeq" id="WP_084425032.1">
    <property type="nucleotide sequence ID" value="NZ_FWXV01000001.1"/>
</dbReference>
<keyword evidence="7" id="KW-0472">Membrane</keyword>
<dbReference type="InterPro" id="IPR003593">
    <property type="entry name" value="AAA+_ATPase"/>
</dbReference>
<dbReference type="InterPro" id="IPR003439">
    <property type="entry name" value="ABC_transporter-like_ATP-bd"/>
</dbReference>
<evidence type="ECO:0000256" key="5">
    <source>
        <dbReference type="ARBA" id="ARBA00022840"/>
    </source>
</evidence>
<evidence type="ECO:0000313" key="10">
    <source>
        <dbReference type="Proteomes" id="UP000192674"/>
    </source>
</evidence>
<keyword evidence="10" id="KW-1185">Reference proteome</keyword>
<dbReference type="Proteomes" id="UP000192674">
    <property type="component" value="Unassembled WGS sequence"/>
</dbReference>
<accession>A0A1W2B0T1</accession>
<protein>
    <submittedName>
        <fullName evidence="9">Ribose transport system ATP-binding protein</fullName>
    </submittedName>
</protein>
<dbReference type="Gene3D" id="3.40.50.300">
    <property type="entry name" value="P-loop containing nucleotide triphosphate hydrolases"/>
    <property type="match status" value="2"/>
</dbReference>
<evidence type="ECO:0000256" key="2">
    <source>
        <dbReference type="ARBA" id="ARBA00022475"/>
    </source>
</evidence>
<evidence type="ECO:0000259" key="8">
    <source>
        <dbReference type="PROSITE" id="PS50893"/>
    </source>
</evidence>
<dbReference type="EMBL" id="FWXV01000001">
    <property type="protein sequence ID" value="SMC66410.1"/>
    <property type="molecule type" value="Genomic_DNA"/>
</dbReference>
<evidence type="ECO:0000313" key="9">
    <source>
        <dbReference type="EMBL" id="SMC66410.1"/>
    </source>
</evidence>
<dbReference type="GO" id="GO:0016887">
    <property type="term" value="F:ATP hydrolysis activity"/>
    <property type="evidence" value="ECO:0007669"/>
    <property type="project" value="InterPro"/>
</dbReference>
<dbReference type="InterPro" id="IPR027417">
    <property type="entry name" value="P-loop_NTPase"/>
</dbReference>
<dbReference type="PANTHER" id="PTHR43790">
    <property type="entry name" value="CARBOHYDRATE TRANSPORT ATP-BINDING PROTEIN MG119-RELATED"/>
    <property type="match status" value="1"/>
</dbReference>
<dbReference type="SUPFAM" id="SSF52540">
    <property type="entry name" value="P-loop containing nucleoside triphosphate hydrolases"/>
    <property type="match status" value="2"/>
</dbReference>